<dbReference type="RefSeq" id="WP_111931132.1">
    <property type="nucleotide sequence ID" value="NZ_CADFFP010000006.1"/>
</dbReference>
<dbReference type="PANTHER" id="PTHR48107">
    <property type="entry name" value="NADPH-DEPENDENT ALDEHYDE REDUCTASE-LIKE PROTEIN, CHLOROPLASTIC-RELATED"/>
    <property type="match status" value="1"/>
</dbReference>
<feature type="domain" description="Ketoreductase" evidence="3">
    <location>
        <begin position="7"/>
        <end position="220"/>
    </location>
</feature>
<evidence type="ECO:0000259" key="3">
    <source>
        <dbReference type="SMART" id="SM00822"/>
    </source>
</evidence>
<dbReference type="FunFam" id="3.40.50.720:FF:000084">
    <property type="entry name" value="Short-chain dehydrogenase reductase"/>
    <property type="match status" value="1"/>
</dbReference>
<protein>
    <submittedName>
        <fullName evidence="4">NAD(P)-dependent dehydrogenase (Short-subunit alcohol dehydrogenase family)</fullName>
    </submittedName>
</protein>
<comment type="similarity">
    <text evidence="1">Belongs to the short-chain dehydrogenases/reductases (SDR) family.</text>
</comment>
<reference evidence="4 5" key="1">
    <citation type="submission" date="2018-06" db="EMBL/GenBank/DDBJ databases">
        <title>Genomic Encyclopedia of Type Strains, Phase III (KMG-III): the genomes of soil and plant-associated and newly described type strains.</title>
        <authorList>
            <person name="Whitman W."/>
        </authorList>
    </citation>
    <scope>NUCLEOTIDE SEQUENCE [LARGE SCALE GENOMIC DNA]</scope>
    <source>
        <strain evidence="4 5">LMG 23644</strain>
    </source>
</reference>
<dbReference type="SUPFAM" id="SSF51735">
    <property type="entry name" value="NAD(P)-binding Rossmann-fold domains"/>
    <property type="match status" value="1"/>
</dbReference>
<dbReference type="SMART" id="SM00822">
    <property type="entry name" value="PKS_KR"/>
    <property type="match status" value="1"/>
</dbReference>
<dbReference type="PROSITE" id="PS00061">
    <property type="entry name" value="ADH_SHORT"/>
    <property type="match status" value="1"/>
</dbReference>
<dbReference type="Proteomes" id="UP000248918">
    <property type="component" value="Unassembled WGS sequence"/>
</dbReference>
<evidence type="ECO:0000313" key="5">
    <source>
        <dbReference type="Proteomes" id="UP000248918"/>
    </source>
</evidence>
<dbReference type="Gene3D" id="3.40.50.720">
    <property type="entry name" value="NAD(P)-binding Rossmann-like Domain"/>
    <property type="match status" value="1"/>
</dbReference>
<organism evidence="4 5">
    <name type="scientific">Paraburkholderia bryophila</name>
    <dbReference type="NCBI Taxonomy" id="420952"/>
    <lineage>
        <taxon>Bacteria</taxon>
        <taxon>Pseudomonadati</taxon>
        <taxon>Pseudomonadota</taxon>
        <taxon>Betaproteobacteria</taxon>
        <taxon>Burkholderiales</taxon>
        <taxon>Burkholderiaceae</taxon>
        <taxon>Paraburkholderia</taxon>
    </lineage>
</organism>
<dbReference type="GO" id="GO:0016614">
    <property type="term" value="F:oxidoreductase activity, acting on CH-OH group of donors"/>
    <property type="evidence" value="ECO:0007669"/>
    <property type="project" value="UniProtKB-ARBA"/>
</dbReference>
<accession>A0A329CML5</accession>
<gene>
    <name evidence="4" type="ORF">BX591_105106</name>
</gene>
<evidence type="ECO:0000313" key="4">
    <source>
        <dbReference type="EMBL" id="RAS35387.1"/>
    </source>
</evidence>
<dbReference type="AlphaFoldDB" id="A0A329CML5"/>
<dbReference type="Pfam" id="PF13561">
    <property type="entry name" value="adh_short_C2"/>
    <property type="match status" value="1"/>
</dbReference>
<dbReference type="PRINTS" id="PR00081">
    <property type="entry name" value="GDHRDH"/>
</dbReference>
<dbReference type="InterPro" id="IPR057326">
    <property type="entry name" value="KR_dom"/>
</dbReference>
<evidence type="ECO:0000256" key="1">
    <source>
        <dbReference type="ARBA" id="ARBA00006484"/>
    </source>
</evidence>
<dbReference type="OrthoDB" id="9803333at2"/>
<keyword evidence="2" id="KW-0560">Oxidoreductase</keyword>
<dbReference type="InterPro" id="IPR002347">
    <property type="entry name" value="SDR_fam"/>
</dbReference>
<comment type="caution">
    <text evidence="4">The sequence shown here is derived from an EMBL/GenBank/DDBJ whole genome shotgun (WGS) entry which is preliminary data.</text>
</comment>
<dbReference type="InterPro" id="IPR020904">
    <property type="entry name" value="Sc_DH/Rdtase_CS"/>
</dbReference>
<sequence>MNNLTGKTALVTGASRGIGRASALALAQAGAQVLVHYSSGEKEADAVVADIRAAGGNAQKVAANLRQADGPHELAKQVRAVIGHRLDILVANAGISKAASIEDTTVEDFDNLFAVNVRAPFFLVQQLLPVMCKGSSVVLLSSLAARAAVGTLPAYAATKGAVDTLVRHFASALGERGIRVNAVAPGVVETDMSNFTKTDSGREVTLNMQALKRVAQPDDIGGAVAFLASDAARWITGETLHVDGGSKL</sequence>
<name>A0A329CML5_9BURK</name>
<dbReference type="PANTHER" id="PTHR48107:SF7">
    <property type="entry name" value="RE15974P"/>
    <property type="match status" value="1"/>
</dbReference>
<dbReference type="InterPro" id="IPR036291">
    <property type="entry name" value="NAD(P)-bd_dom_sf"/>
</dbReference>
<dbReference type="EMBL" id="QLTK01000005">
    <property type="protein sequence ID" value="RAS35387.1"/>
    <property type="molecule type" value="Genomic_DNA"/>
</dbReference>
<proteinExistence type="inferred from homology"/>
<dbReference type="STRING" id="1169143.GCA_000383275_06469"/>
<evidence type="ECO:0000256" key="2">
    <source>
        <dbReference type="ARBA" id="ARBA00023002"/>
    </source>
</evidence>